<evidence type="ECO:0000256" key="1">
    <source>
        <dbReference type="SAM" id="MobiDB-lite"/>
    </source>
</evidence>
<protein>
    <submittedName>
        <fullName evidence="2">Uncharacterized protein</fullName>
    </submittedName>
</protein>
<name>A0A5B1CJ42_9BACT</name>
<gene>
    <name evidence="2" type="ORF">LF1_18340</name>
</gene>
<comment type="caution">
    <text evidence="2">The sequence shown here is derived from an EMBL/GenBank/DDBJ whole genome shotgun (WGS) entry which is preliminary data.</text>
</comment>
<organism evidence="2 3">
    <name type="scientific">Rubripirellula obstinata</name>
    <dbReference type="NCBI Taxonomy" id="406547"/>
    <lineage>
        <taxon>Bacteria</taxon>
        <taxon>Pseudomonadati</taxon>
        <taxon>Planctomycetota</taxon>
        <taxon>Planctomycetia</taxon>
        <taxon>Pirellulales</taxon>
        <taxon>Pirellulaceae</taxon>
        <taxon>Rubripirellula</taxon>
    </lineage>
</organism>
<accession>A0A5B1CJ42</accession>
<reference evidence="2 3" key="1">
    <citation type="submission" date="2019-08" db="EMBL/GenBank/DDBJ databases">
        <title>Deep-cultivation of Planctomycetes and their phenomic and genomic characterization uncovers novel biology.</title>
        <authorList>
            <person name="Wiegand S."/>
            <person name="Jogler M."/>
            <person name="Boedeker C."/>
            <person name="Pinto D."/>
            <person name="Vollmers J."/>
            <person name="Rivas-Marin E."/>
            <person name="Kohn T."/>
            <person name="Peeters S.H."/>
            <person name="Heuer A."/>
            <person name="Rast P."/>
            <person name="Oberbeckmann S."/>
            <person name="Bunk B."/>
            <person name="Jeske O."/>
            <person name="Meyerdierks A."/>
            <person name="Storesund J.E."/>
            <person name="Kallscheuer N."/>
            <person name="Luecker S."/>
            <person name="Lage O.M."/>
            <person name="Pohl T."/>
            <person name="Merkel B.J."/>
            <person name="Hornburger P."/>
            <person name="Mueller R.-W."/>
            <person name="Bruemmer F."/>
            <person name="Labrenz M."/>
            <person name="Spormann A.M."/>
            <person name="Op Den Camp H."/>
            <person name="Overmann J."/>
            <person name="Amann R."/>
            <person name="Jetten M.S.M."/>
            <person name="Mascher T."/>
            <person name="Medema M.H."/>
            <person name="Devos D.P."/>
            <person name="Kaster A.-K."/>
            <person name="Ovreas L."/>
            <person name="Rohde M."/>
            <person name="Galperin M.Y."/>
            <person name="Jogler C."/>
        </authorList>
    </citation>
    <scope>NUCLEOTIDE SEQUENCE [LARGE SCALE GENOMIC DNA]</scope>
    <source>
        <strain evidence="2 3">LF1</strain>
    </source>
</reference>
<dbReference type="AlphaFoldDB" id="A0A5B1CJ42"/>
<keyword evidence="3" id="KW-1185">Reference proteome</keyword>
<sequence length="171" mass="18990">MSIRLTGRIGVFVILEQITSIKSRSDGRKYSELHHRTSLARPVHRMTNSQRLTTVRSAIEGYLASQADQPGSTDEVDCVIAIESILIRDEHYCGRRFSTSTHRAVWFIEEDQVKIFTADQSLCCVLKADQIDDAAGLAGEESPHVISINSQRIDSADSDQADSDEGIRRAA</sequence>
<proteinExistence type="predicted"/>
<feature type="region of interest" description="Disordered" evidence="1">
    <location>
        <begin position="148"/>
        <end position="171"/>
    </location>
</feature>
<evidence type="ECO:0000313" key="3">
    <source>
        <dbReference type="Proteomes" id="UP000322699"/>
    </source>
</evidence>
<dbReference type="EMBL" id="VRLW01000001">
    <property type="protein sequence ID" value="KAA1259304.1"/>
    <property type="molecule type" value="Genomic_DNA"/>
</dbReference>
<dbReference type="Proteomes" id="UP000322699">
    <property type="component" value="Unassembled WGS sequence"/>
</dbReference>
<evidence type="ECO:0000313" key="2">
    <source>
        <dbReference type="EMBL" id="KAA1259304.1"/>
    </source>
</evidence>